<dbReference type="InterPro" id="IPR000700">
    <property type="entry name" value="PAS-assoc_C"/>
</dbReference>
<dbReference type="Proteomes" id="UP000500857">
    <property type="component" value="Chromosome"/>
</dbReference>
<evidence type="ECO:0000256" key="6">
    <source>
        <dbReference type="ARBA" id="ARBA00022519"/>
    </source>
</evidence>
<evidence type="ECO:0000313" key="28">
    <source>
        <dbReference type="Proteomes" id="UP000500857"/>
    </source>
</evidence>
<dbReference type="InterPro" id="IPR029016">
    <property type="entry name" value="GAF-like_dom_sf"/>
</dbReference>
<dbReference type="PANTHER" id="PTHR43642:SF1">
    <property type="entry name" value="HYBRID SIGNAL TRANSDUCTION HISTIDINE KINASE G"/>
    <property type="match status" value="1"/>
</dbReference>
<dbReference type="KEGG" id="oxy:HCG48_20275"/>
<dbReference type="SMART" id="SM00086">
    <property type="entry name" value="PAC"/>
    <property type="match status" value="2"/>
</dbReference>
<dbReference type="InterPro" id="IPR036097">
    <property type="entry name" value="HisK_dim/P_sf"/>
</dbReference>
<dbReference type="RefSeq" id="WP_168570786.1">
    <property type="nucleotide sequence ID" value="NZ_CP051167.1"/>
</dbReference>
<dbReference type="InterPro" id="IPR053159">
    <property type="entry name" value="Hybrid_Histidine_Kinase"/>
</dbReference>
<dbReference type="Gene3D" id="1.10.287.130">
    <property type="match status" value="1"/>
</dbReference>
<dbReference type="Gene3D" id="3.40.50.2300">
    <property type="match status" value="1"/>
</dbReference>
<dbReference type="FunFam" id="3.30.565.10:FF:000010">
    <property type="entry name" value="Sensor histidine kinase RcsC"/>
    <property type="match status" value="1"/>
</dbReference>
<evidence type="ECO:0000259" key="26">
    <source>
        <dbReference type="PROSITE" id="PS50113"/>
    </source>
</evidence>
<dbReference type="SMART" id="SM00448">
    <property type="entry name" value="REC"/>
    <property type="match status" value="1"/>
</dbReference>
<feature type="coiled-coil region" evidence="20">
    <location>
        <begin position="1784"/>
        <end position="1811"/>
    </location>
</feature>
<feature type="region of interest" description="Disordered" evidence="21">
    <location>
        <begin position="1311"/>
        <end position="1332"/>
    </location>
</feature>
<organism evidence="27 28">
    <name type="scientific">Oxynema aestuarii AP17</name>
    <dbReference type="NCBI Taxonomy" id="2064643"/>
    <lineage>
        <taxon>Bacteria</taxon>
        <taxon>Bacillati</taxon>
        <taxon>Cyanobacteriota</taxon>
        <taxon>Cyanophyceae</taxon>
        <taxon>Oscillatoriophycideae</taxon>
        <taxon>Oscillatoriales</taxon>
        <taxon>Oscillatoriaceae</taxon>
        <taxon>Oxynema</taxon>
        <taxon>Oxynema aestuarii</taxon>
    </lineage>
</organism>
<dbReference type="InterPro" id="IPR001610">
    <property type="entry name" value="PAC"/>
</dbReference>
<gene>
    <name evidence="27" type="ORF">HCG48_20275</name>
</gene>
<dbReference type="SUPFAM" id="SSF55785">
    <property type="entry name" value="PYP-like sensor domain (PAS domain)"/>
    <property type="match status" value="2"/>
</dbReference>
<feature type="domain" description="Histidine kinase" evidence="23">
    <location>
        <begin position="1811"/>
        <end position="2049"/>
    </location>
</feature>
<evidence type="ECO:0000259" key="25">
    <source>
        <dbReference type="PROSITE" id="PS50112"/>
    </source>
</evidence>
<dbReference type="SUPFAM" id="SSF55874">
    <property type="entry name" value="ATPase domain of HSP90 chaperone/DNA topoisomerase II/histidine kinase"/>
    <property type="match status" value="1"/>
</dbReference>
<comment type="subcellular location">
    <subcellularLocation>
        <location evidence="2">Cell inner membrane</location>
        <topology evidence="2">Multi-pass membrane protein</topology>
    </subcellularLocation>
</comment>
<dbReference type="InterPro" id="IPR035965">
    <property type="entry name" value="PAS-like_dom_sf"/>
</dbReference>
<feature type="domain" description="Protein kinase" evidence="22">
    <location>
        <begin position="7"/>
        <end position="273"/>
    </location>
</feature>
<evidence type="ECO:0000256" key="19">
    <source>
        <dbReference type="PROSITE-ProRule" id="PRU00169"/>
    </source>
</evidence>
<dbReference type="Gene3D" id="1.10.510.10">
    <property type="entry name" value="Transferase(Phosphotransferase) domain 1"/>
    <property type="match status" value="1"/>
</dbReference>
<evidence type="ECO:0000313" key="27">
    <source>
        <dbReference type="EMBL" id="QIZ72638.1"/>
    </source>
</evidence>
<evidence type="ECO:0000256" key="17">
    <source>
        <dbReference type="ARBA" id="ARBA00023306"/>
    </source>
</evidence>
<evidence type="ECO:0000256" key="18">
    <source>
        <dbReference type="ARBA" id="ARBA00074306"/>
    </source>
</evidence>
<dbReference type="InterPro" id="IPR011006">
    <property type="entry name" value="CheY-like_superfamily"/>
</dbReference>
<dbReference type="SMART" id="SM00065">
    <property type="entry name" value="GAF"/>
    <property type="match status" value="1"/>
</dbReference>
<evidence type="ECO:0000256" key="13">
    <source>
        <dbReference type="ARBA" id="ARBA00022840"/>
    </source>
</evidence>
<proteinExistence type="inferred from homology"/>
<dbReference type="FunFam" id="2.10.70.100:FF:000001">
    <property type="entry name" value="Sensory transduction histidine kinase"/>
    <property type="match status" value="1"/>
</dbReference>
<evidence type="ECO:0000256" key="4">
    <source>
        <dbReference type="ARBA" id="ARBA00012438"/>
    </source>
</evidence>
<dbReference type="InterPro" id="IPR004358">
    <property type="entry name" value="Sig_transdc_His_kin-like_C"/>
</dbReference>
<dbReference type="PROSITE" id="PS50112">
    <property type="entry name" value="PAS"/>
    <property type="match status" value="1"/>
</dbReference>
<accession>A0A6H1U186</accession>
<evidence type="ECO:0000256" key="21">
    <source>
        <dbReference type="SAM" id="MobiDB-lite"/>
    </source>
</evidence>
<evidence type="ECO:0000259" key="24">
    <source>
        <dbReference type="PROSITE" id="PS50110"/>
    </source>
</evidence>
<dbReference type="CDD" id="cd14014">
    <property type="entry name" value="STKc_PknB_like"/>
    <property type="match status" value="1"/>
</dbReference>
<dbReference type="InterPro" id="IPR005467">
    <property type="entry name" value="His_kinase_dom"/>
</dbReference>
<evidence type="ECO:0000256" key="5">
    <source>
        <dbReference type="ARBA" id="ARBA00022475"/>
    </source>
</evidence>
<feature type="modified residue" description="4-aspartylphosphate" evidence="19">
    <location>
        <position position="2124"/>
    </location>
</feature>
<keyword evidence="13" id="KW-0067">ATP-binding</keyword>
<keyword evidence="14" id="KW-1133">Transmembrane helix</keyword>
<evidence type="ECO:0000256" key="3">
    <source>
        <dbReference type="ARBA" id="ARBA00006402"/>
    </source>
</evidence>
<keyword evidence="5" id="KW-1003">Cell membrane</keyword>
<dbReference type="GO" id="GO:0005886">
    <property type="term" value="C:plasma membrane"/>
    <property type="evidence" value="ECO:0007669"/>
    <property type="project" value="UniProtKB-SubCell"/>
</dbReference>
<dbReference type="Pfam" id="PF02518">
    <property type="entry name" value="HATPase_c"/>
    <property type="match status" value="1"/>
</dbReference>
<dbReference type="SUPFAM" id="SSF55781">
    <property type="entry name" value="GAF domain-like"/>
    <property type="match status" value="1"/>
</dbReference>
<dbReference type="CDD" id="cd17546">
    <property type="entry name" value="REC_hyHK_CKI1_RcsC-like"/>
    <property type="match status" value="1"/>
</dbReference>
<sequence length="2289" mass="257017">MLSLPGYRNCTPIYDSSSSLIYRGWQIEGDRPVVIKLLKGAHPSPSDLSRYQQEYDIIRHFQNPGIVQAYGIENHQNSLAIILEDFGGESLRKLFQIQSFTLLESLEITLKIVRALGVIHRAGVIHKDLNPSNIIWNQERDLLKIIDFGISTTVDRETQPLRNPHILEGTLAYMSPEQTGRMNRLLDYRTDFYSLGVTLYELLTGQLPFVASDAIELVHAHLAKTPVSPHKIHRQIPPVLATIVLKLLAKNAEDRYQSCEGLEADLQQCRQQLSETGEIKTFDLAQNDRADKFQIPQKLYGRSREIQGLIDAFIRSTCFPERAIATAGTQFDRPPGELFLISGYSGIGKTSLVQEIYKPITERHGYFISGKFDPYHRNIPYSAIARAFSDLLRQLLSENETQLSQWRDRLRTTLGDLGGVIAEVIPELELIVGTQPKVPVLPPTEAQNRFNLLFQKFIQSFARSPHPIVLFLDDLQWIDLASLQLIERLTLALESGLFLIGAYRDREVSPTHPLTGMLNKLQEAGARINSIHLEPLQLEDINHLIAETLNSPPAYCLPLAELTVAKTQGNPFFVSEFLKALYDDRLLYFDRESRRWQWDFKEIQKREITDNLVELLSGQIQRFPQKTQTLLTTAACIDNPFDLATLAHICEQSETETIADLNPAIARGLLFPLGNLKAWEFAVKQGQGDRISIPECKFAHDRIRQAAYSLLSEGDRQQLHEKIGLFLLKNTPEDRREEHIFKIVNHLNLAMLPVGDRQRRQQLAKLNLIAGKRAKATAAYQSAFTYLTTAIDLLATESWESDYELTLNLHIEAAETAYVSGDFERMETWVRIVGDRARTLLDRVRADQILIQAYAAQNRLTEAIQTALNPLQLLGIHLPENPTPEAIEAELLETFTLWEDREIASLIELPAMEDPYKLAALRLLSGIFSPCFRAMPQLLPSVVFNLFQLSICYGNGFISPYAYATYGLILCGIVGNIEAGYQFGNLALNLLERSPTKEIKTRTSMVVNNNIRHWKEPIRATIEPLRQSYNSGLETGDLEYGSYAILNYCAHGYFAGQNLEKLQSEISSYARALKQFKQETAFNHLCLYGQAIANLCDNIDETIAPAWELETGESAREAIAQIIAANDRSGACKIYLHQLILSYLFDRPDEALENADRAESYLDGETGTFVIPLCYFYSALARLAVARHDEDSARSPQLERVREIQQKLQTWAGFAPTNHLHKWELIEAELQALLGNDRAATDAYDRAIEGAKSGEFFQEEALANERAALFYLNRGKSKIARAYLEDARYGYLRWGALHKVAYLERQHPSLLGRSPSETSSSTTHSLSTTGSQTTEALDLNTVMKASQALCGEIVLDRLLAKLMQIILENAGAQLGGLILEGERGLAIEAWGEVQGDRVAVRQGIALETSDRLPISPIHYAMRTGETVVLADAAQESMFAGDPYIQRYQPKSILCMPIQGQGQAIGVLYLENNLATGAFTPQRLAVLGLLTAQAAISIENARLYDRLGDYSRTLELKVRERTEQLRREISIRAATEGALRVSEEKFSKAFRSSPDAIALTRLSDGRYLDVNESFSLLTEYSRSEAIGRTPGELNLWVDPEMPQFVRQRLQEDGAIRNCEIAYRSQSGKIRTVLLSAERIRVGGEECLLAVSKDISDRKAAEERLRRSEASLATAQEIAHIGNWEFDVGSETIAWSAELLRIFGFGTHDPAPTLSEHLQQIHPEDLPLWKKTVSEAIARGTSYQFDFRIVRSDGAIRHLEARGQAVRDGTGKVVRLLGTAMDITERKQAEAAIEQAKEAAEAANRAKSEFLANMSHELRTPLNAILGFTQLMEKLLRDDRPSSMSQVREYVGIISRSGEHLLALINDVLEMSKIEAGKVILNSTSFDLYRLLDSLEEIFQLRAGERGLQLICDRDPTVPQYLRTDENKLRQVLINLLGNAIKFTENGSVTLRVSPTDCPNLSDIPESLHARPDTYCLQFLVEDTGPGIAPEELPGLFDPFVQTETGRQSQQGTGLGLPISRKFVQLMGGEIRVRSTVGRGTAFEFDIEAEPAHPSEIVAEGPTRQAIALAPHQGPYRILIAEDRWANRQLLLKLLEPLGFEVREAVNGREAVEIWEAWQPHLIWMDMRMPVMDGYEATQQIKSHLKGQATVIIALTASAFDEERALVLSAGCDDFVRKPFREETILGKIAEYLGVEYVYEEVADREGDRPQSEVLPRAASLDRAALAVMPEEWVARLHERAQQLDAELIEESIAEIPPESGDLARAIAQLVENFRFDRLVELTEPETDRSS</sequence>
<reference evidence="27 28" key="1">
    <citation type="submission" date="2020-04" db="EMBL/GenBank/DDBJ databases">
        <authorList>
            <person name="Basu S."/>
            <person name="Maruthanayagam V."/>
            <person name="Chakraborty S."/>
            <person name="Pramanik A."/>
            <person name="Mukherjee J."/>
            <person name="Brink B."/>
        </authorList>
    </citation>
    <scope>NUCLEOTIDE SEQUENCE [LARGE SCALE GENOMIC DNA]</scope>
    <source>
        <strain evidence="27 28">AP17</strain>
    </source>
</reference>
<dbReference type="PROSITE" id="PS50110">
    <property type="entry name" value="RESPONSE_REGULATORY"/>
    <property type="match status" value="1"/>
</dbReference>
<evidence type="ECO:0000256" key="10">
    <source>
        <dbReference type="ARBA" id="ARBA00022737"/>
    </source>
</evidence>
<evidence type="ECO:0000256" key="1">
    <source>
        <dbReference type="ARBA" id="ARBA00000085"/>
    </source>
</evidence>
<dbReference type="EC" id="2.7.13.3" evidence="4"/>
<dbReference type="Gene3D" id="3.40.50.300">
    <property type="entry name" value="P-loop containing nucleotide triphosphate hydrolases"/>
    <property type="match status" value="1"/>
</dbReference>
<keyword evidence="15" id="KW-0902">Two-component regulatory system</keyword>
<dbReference type="GO" id="GO:0000155">
    <property type="term" value="F:phosphorelay sensor kinase activity"/>
    <property type="evidence" value="ECO:0007669"/>
    <property type="project" value="InterPro"/>
</dbReference>
<dbReference type="Pfam" id="PF00512">
    <property type="entry name" value="HisKA"/>
    <property type="match status" value="1"/>
</dbReference>
<dbReference type="InterPro" id="IPR000014">
    <property type="entry name" value="PAS"/>
</dbReference>
<dbReference type="Gene3D" id="3.30.565.10">
    <property type="entry name" value="Histidine kinase-like ATPase, C-terminal domain"/>
    <property type="match status" value="1"/>
</dbReference>
<protein>
    <recommendedName>
        <fullName evidence="18">Circadian input-output histidine kinase CikA</fullName>
        <ecNumber evidence="4">2.7.13.3</ecNumber>
    </recommendedName>
</protein>
<dbReference type="NCBIfam" id="TIGR00229">
    <property type="entry name" value="sensory_box"/>
    <property type="match status" value="2"/>
</dbReference>
<keyword evidence="8" id="KW-0808">Transferase</keyword>
<dbReference type="Pfam" id="PF00069">
    <property type="entry name" value="Pkinase"/>
    <property type="match status" value="1"/>
</dbReference>
<keyword evidence="17" id="KW-0131">Cell cycle</keyword>
<keyword evidence="9" id="KW-0812">Transmembrane</keyword>
<dbReference type="PANTHER" id="PTHR43642">
    <property type="entry name" value="HYBRID SIGNAL TRANSDUCTION HISTIDINE KINASE G"/>
    <property type="match status" value="1"/>
</dbReference>
<dbReference type="CDD" id="cd00130">
    <property type="entry name" value="PAS"/>
    <property type="match status" value="2"/>
</dbReference>
<dbReference type="PROSITE" id="PS50113">
    <property type="entry name" value="PAC"/>
    <property type="match status" value="2"/>
</dbReference>
<dbReference type="SMART" id="SM00091">
    <property type="entry name" value="PAS"/>
    <property type="match status" value="2"/>
</dbReference>
<evidence type="ECO:0000256" key="15">
    <source>
        <dbReference type="ARBA" id="ARBA00023012"/>
    </source>
</evidence>
<evidence type="ECO:0000259" key="22">
    <source>
        <dbReference type="PROSITE" id="PS50011"/>
    </source>
</evidence>
<keyword evidence="7 19" id="KW-0597">Phosphoprotein</keyword>
<keyword evidence="12" id="KW-0418">Kinase</keyword>
<dbReference type="Pfam" id="PF13191">
    <property type="entry name" value="AAA_16"/>
    <property type="match status" value="1"/>
</dbReference>
<dbReference type="Pfam" id="PF00072">
    <property type="entry name" value="Response_reg"/>
    <property type="match status" value="1"/>
</dbReference>
<dbReference type="PRINTS" id="PR00344">
    <property type="entry name" value="BCTRLSENSOR"/>
</dbReference>
<keyword evidence="11" id="KW-0547">Nucleotide-binding</keyword>
<dbReference type="InterPro" id="IPR013767">
    <property type="entry name" value="PAS_fold"/>
</dbReference>
<dbReference type="SMART" id="SM00388">
    <property type="entry name" value="HisKA"/>
    <property type="match status" value="1"/>
</dbReference>
<evidence type="ECO:0000256" key="12">
    <source>
        <dbReference type="ARBA" id="ARBA00022777"/>
    </source>
</evidence>
<dbReference type="InterPro" id="IPR003661">
    <property type="entry name" value="HisK_dim/P_dom"/>
</dbReference>
<evidence type="ECO:0000256" key="9">
    <source>
        <dbReference type="ARBA" id="ARBA00022692"/>
    </source>
</evidence>
<dbReference type="FunFam" id="1.10.287.130:FF:000038">
    <property type="entry name" value="Sensory transduction histidine kinase"/>
    <property type="match status" value="1"/>
</dbReference>
<dbReference type="EMBL" id="CP051167">
    <property type="protein sequence ID" value="QIZ72638.1"/>
    <property type="molecule type" value="Genomic_DNA"/>
</dbReference>
<dbReference type="PROSITE" id="PS50109">
    <property type="entry name" value="HIS_KIN"/>
    <property type="match status" value="1"/>
</dbReference>
<dbReference type="CDD" id="cd16922">
    <property type="entry name" value="HATPase_EvgS-ArcB-TorS-like"/>
    <property type="match status" value="1"/>
</dbReference>
<name>A0A6H1U186_9CYAN</name>
<feature type="domain" description="Response regulatory" evidence="24">
    <location>
        <begin position="2075"/>
        <end position="2191"/>
    </location>
</feature>
<dbReference type="InterPro" id="IPR011009">
    <property type="entry name" value="Kinase-like_dom_sf"/>
</dbReference>
<keyword evidence="20" id="KW-0175">Coiled coil</keyword>
<keyword evidence="10" id="KW-0677">Repeat</keyword>
<feature type="compositionally biased region" description="Low complexity" evidence="21">
    <location>
        <begin position="1314"/>
        <end position="1332"/>
    </location>
</feature>
<dbReference type="Pfam" id="PF01590">
    <property type="entry name" value="GAF"/>
    <property type="match status" value="1"/>
</dbReference>
<evidence type="ECO:0000256" key="14">
    <source>
        <dbReference type="ARBA" id="ARBA00022989"/>
    </source>
</evidence>
<evidence type="ECO:0000256" key="8">
    <source>
        <dbReference type="ARBA" id="ARBA00022679"/>
    </source>
</evidence>
<evidence type="ECO:0000256" key="20">
    <source>
        <dbReference type="SAM" id="Coils"/>
    </source>
</evidence>
<dbReference type="InterPro" id="IPR041664">
    <property type="entry name" value="AAA_16"/>
</dbReference>
<dbReference type="SUPFAM" id="SSF52172">
    <property type="entry name" value="CheY-like"/>
    <property type="match status" value="1"/>
</dbReference>
<dbReference type="InterPro" id="IPR001789">
    <property type="entry name" value="Sig_transdc_resp-reg_receiver"/>
</dbReference>
<evidence type="ECO:0000256" key="11">
    <source>
        <dbReference type="ARBA" id="ARBA00022741"/>
    </source>
</evidence>
<dbReference type="InterPro" id="IPR003594">
    <property type="entry name" value="HATPase_dom"/>
</dbReference>
<dbReference type="InterPro" id="IPR027417">
    <property type="entry name" value="P-loop_NTPase"/>
</dbReference>
<comment type="catalytic activity">
    <reaction evidence="1">
        <text>ATP + protein L-histidine = ADP + protein N-phospho-L-histidine.</text>
        <dbReference type="EC" id="2.7.13.3"/>
    </reaction>
</comment>
<dbReference type="InterPro" id="IPR036890">
    <property type="entry name" value="HATPase_C_sf"/>
</dbReference>
<dbReference type="InterPro" id="IPR003018">
    <property type="entry name" value="GAF"/>
</dbReference>
<comment type="similarity">
    <text evidence="3">In the N-terminal section; belongs to the phytochrome family.</text>
</comment>
<evidence type="ECO:0000256" key="7">
    <source>
        <dbReference type="ARBA" id="ARBA00022553"/>
    </source>
</evidence>
<dbReference type="SMART" id="SM00387">
    <property type="entry name" value="HATPase_c"/>
    <property type="match status" value="1"/>
</dbReference>
<dbReference type="InterPro" id="IPR000719">
    <property type="entry name" value="Prot_kinase_dom"/>
</dbReference>
<dbReference type="Pfam" id="PF00989">
    <property type="entry name" value="PAS"/>
    <property type="match status" value="1"/>
</dbReference>
<dbReference type="SUPFAM" id="SSF52540">
    <property type="entry name" value="P-loop containing nucleoside triphosphate hydrolases"/>
    <property type="match status" value="1"/>
</dbReference>
<feature type="domain" description="PAS" evidence="25">
    <location>
        <begin position="1541"/>
        <end position="1610"/>
    </location>
</feature>
<evidence type="ECO:0000259" key="23">
    <source>
        <dbReference type="PROSITE" id="PS50109"/>
    </source>
</evidence>
<dbReference type="SUPFAM" id="SSF47384">
    <property type="entry name" value="Homodimeric domain of signal transducing histidine kinase"/>
    <property type="match status" value="1"/>
</dbReference>
<evidence type="ECO:0000256" key="2">
    <source>
        <dbReference type="ARBA" id="ARBA00004429"/>
    </source>
</evidence>
<dbReference type="InterPro" id="IPR013655">
    <property type="entry name" value="PAS_fold_3"/>
</dbReference>
<keyword evidence="28" id="KW-1185">Reference proteome</keyword>
<dbReference type="Gene3D" id="2.10.70.100">
    <property type="match status" value="1"/>
</dbReference>
<dbReference type="SUPFAM" id="SSF56112">
    <property type="entry name" value="Protein kinase-like (PK-like)"/>
    <property type="match status" value="1"/>
</dbReference>
<dbReference type="Pfam" id="PF08447">
    <property type="entry name" value="PAS_3"/>
    <property type="match status" value="1"/>
</dbReference>
<feature type="domain" description="PAC" evidence="26">
    <location>
        <begin position="1615"/>
        <end position="1665"/>
    </location>
</feature>
<dbReference type="PROSITE" id="PS50011">
    <property type="entry name" value="PROTEIN_KINASE_DOM"/>
    <property type="match status" value="1"/>
</dbReference>
<keyword evidence="16" id="KW-0472">Membrane</keyword>
<dbReference type="Gene3D" id="3.30.450.20">
    <property type="entry name" value="PAS domain"/>
    <property type="match status" value="2"/>
</dbReference>
<dbReference type="GO" id="GO:0005524">
    <property type="term" value="F:ATP binding"/>
    <property type="evidence" value="ECO:0007669"/>
    <property type="project" value="UniProtKB-KW"/>
</dbReference>
<dbReference type="CDD" id="cd00082">
    <property type="entry name" value="HisKA"/>
    <property type="match status" value="1"/>
</dbReference>
<feature type="domain" description="PAC" evidence="26">
    <location>
        <begin position="1741"/>
        <end position="1793"/>
    </location>
</feature>
<keyword evidence="6" id="KW-0997">Cell inner membrane</keyword>
<evidence type="ECO:0000256" key="16">
    <source>
        <dbReference type="ARBA" id="ARBA00023136"/>
    </source>
</evidence>
<dbReference type="GO" id="GO:0006355">
    <property type="term" value="P:regulation of DNA-templated transcription"/>
    <property type="evidence" value="ECO:0007669"/>
    <property type="project" value="InterPro"/>
</dbReference>
<dbReference type="Gene3D" id="3.30.450.40">
    <property type="match status" value="1"/>
</dbReference>